<evidence type="ECO:0000256" key="1">
    <source>
        <dbReference type="SAM" id="Phobius"/>
    </source>
</evidence>
<protein>
    <submittedName>
        <fullName evidence="2">Uncharacterized protein</fullName>
    </submittedName>
</protein>
<sequence>MAQAMKLVGIDVWKETNSENQELSTKRNKTHIQNRLPMQKWAFYIVIATLLFIGGGSATGAEISGIEQLIGLRIPPKILGSKQGDLPGWNTLGGSILSSNGNTILIERGYIKDEGGFVLIQVDRDMTRTVIDGRRLPINLLRYQLQNGKLAWRKNAINRYGIERCEKKGDVGVYVGLMKPEHGKEGCLHYSRQVKMAWRLNEKTTKLDDVSPVGVYCFYPDAEDECSK</sequence>
<evidence type="ECO:0000313" key="2">
    <source>
        <dbReference type="EMBL" id="TCS72641.1"/>
    </source>
</evidence>
<feature type="transmembrane region" description="Helical" evidence="1">
    <location>
        <begin position="41"/>
        <end position="61"/>
    </location>
</feature>
<name>A0A4R3JZL1_9PROT</name>
<organism evidence="2 3">
    <name type="scientific">Sulfuritortus calidifontis</name>
    <dbReference type="NCBI Taxonomy" id="1914471"/>
    <lineage>
        <taxon>Bacteria</taxon>
        <taxon>Pseudomonadati</taxon>
        <taxon>Pseudomonadota</taxon>
        <taxon>Betaproteobacteria</taxon>
        <taxon>Nitrosomonadales</taxon>
        <taxon>Thiobacillaceae</taxon>
        <taxon>Sulfuritortus</taxon>
    </lineage>
</organism>
<gene>
    <name evidence="2" type="ORF">EDC61_10451</name>
</gene>
<keyword evidence="3" id="KW-1185">Reference proteome</keyword>
<accession>A0A4R3JZL1</accession>
<dbReference type="Proteomes" id="UP000295135">
    <property type="component" value="Unassembled WGS sequence"/>
</dbReference>
<keyword evidence="1" id="KW-1133">Transmembrane helix</keyword>
<keyword evidence="1" id="KW-0812">Transmembrane</keyword>
<reference evidence="2 3" key="1">
    <citation type="submission" date="2019-03" db="EMBL/GenBank/DDBJ databases">
        <title>Genomic Encyclopedia of Type Strains, Phase IV (KMG-IV): sequencing the most valuable type-strain genomes for metagenomic binning, comparative biology and taxonomic classification.</title>
        <authorList>
            <person name="Goeker M."/>
        </authorList>
    </citation>
    <scope>NUCLEOTIDE SEQUENCE [LARGE SCALE GENOMIC DNA]</scope>
    <source>
        <strain evidence="2 3">DSM 103923</strain>
    </source>
</reference>
<dbReference type="AlphaFoldDB" id="A0A4R3JZL1"/>
<comment type="caution">
    <text evidence="2">The sequence shown here is derived from an EMBL/GenBank/DDBJ whole genome shotgun (WGS) entry which is preliminary data.</text>
</comment>
<dbReference type="EMBL" id="SLZY01000004">
    <property type="protein sequence ID" value="TCS72641.1"/>
    <property type="molecule type" value="Genomic_DNA"/>
</dbReference>
<proteinExistence type="predicted"/>
<evidence type="ECO:0000313" key="3">
    <source>
        <dbReference type="Proteomes" id="UP000295135"/>
    </source>
</evidence>
<keyword evidence="1" id="KW-0472">Membrane</keyword>